<dbReference type="SUPFAM" id="SSF47384">
    <property type="entry name" value="Homodimeric domain of signal transducing histidine kinase"/>
    <property type="match status" value="1"/>
</dbReference>
<dbReference type="EC" id="2.7.13.3" evidence="3"/>
<dbReference type="Pfam" id="PF02518">
    <property type="entry name" value="HATPase_c"/>
    <property type="match status" value="1"/>
</dbReference>
<protein>
    <recommendedName>
        <fullName evidence="3">histidine kinase</fullName>
        <ecNumber evidence="3">2.7.13.3</ecNumber>
    </recommendedName>
</protein>
<dbReference type="SMART" id="SM00388">
    <property type="entry name" value="HisKA"/>
    <property type="match status" value="1"/>
</dbReference>
<keyword evidence="11" id="KW-1185">Reference proteome</keyword>
<dbReference type="PROSITE" id="PS50109">
    <property type="entry name" value="HIS_KIN"/>
    <property type="match status" value="1"/>
</dbReference>
<comment type="subcellular location">
    <subcellularLocation>
        <location evidence="2">Membrane</location>
    </subcellularLocation>
</comment>
<comment type="catalytic activity">
    <reaction evidence="1">
        <text>ATP + protein L-histidine = ADP + protein N-phospho-L-histidine.</text>
        <dbReference type="EC" id="2.7.13.3"/>
    </reaction>
</comment>
<dbReference type="InterPro" id="IPR005467">
    <property type="entry name" value="His_kinase_dom"/>
</dbReference>
<sequence>MKTDKRKKGSFLSLIIRNYLWFSFAVLLALMCIVVVINWMGEQHFSGLKTKKIKKFTEYLEEGNYEKFPSDILLGQKGAFVILDENFQMIYQSKSDMPKRFTEEELFFVNELGMKEKIKAIFYQDENENERILIQREKTKEGTEKNKKEYLLLDNSGTVLVNQMGFTGKNVNQKELDYIIKKGKNPVQYAKWEFKNKRGKRYTAVFRYEKKDAKKYLEFTKSMRVVQWLILPLYALIVAVFAVRLNHKVKRPLMALKESIVCYQKGQKLSNDNNGPDEFVEIGDDFVKLAQRLAESEERRKISDEEKQQMLADISHDLKTPITIIQGYAKAICDGVIKEENKQQYLQTIYHKSIVLNELINAFSEYSNLEHPDFRPVKTKVDICEYAREYLATKYNELVLGGFLIEVEVPEMIIWCQIDVQQMKRVFENLINNSVKHNKRGTMLFFSMKKEADTICISIGDNGTGIPKELAQMVFEPFVVGDESRNSRQGTGLGLAIAKKIVEAHDGVIELVKFPKEGLSTEFRIWMHTDKE</sequence>
<feature type="transmembrane region" description="Helical" evidence="8">
    <location>
        <begin position="225"/>
        <end position="245"/>
    </location>
</feature>
<keyword evidence="5" id="KW-0808">Transferase</keyword>
<keyword evidence="8" id="KW-1133">Transmembrane helix</keyword>
<evidence type="ECO:0000256" key="3">
    <source>
        <dbReference type="ARBA" id="ARBA00012438"/>
    </source>
</evidence>
<keyword evidence="8" id="KW-0812">Transmembrane</keyword>
<evidence type="ECO:0000256" key="2">
    <source>
        <dbReference type="ARBA" id="ARBA00004370"/>
    </source>
</evidence>
<evidence type="ECO:0000256" key="4">
    <source>
        <dbReference type="ARBA" id="ARBA00022553"/>
    </source>
</evidence>
<keyword evidence="6 10" id="KW-0418">Kinase</keyword>
<organism evidence="10 11">
    <name type="scientific">Blautia stercoris</name>
    <dbReference type="NCBI Taxonomy" id="871664"/>
    <lineage>
        <taxon>Bacteria</taxon>
        <taxon>Bacillati</taxon>
        <taxon>Bacillota</taxon>
        <taxon>Clostridia</taxon>
        <taxon>Lachnospirales</taxon>
        <taxon>Lachnospiraceae</taxon>
        <taxon>Blautia</taxon>
    </lineage>
</organism>
<keyword evidence="7" id="KW-0902">Two-component regulatory system</keyword>
<dbReference type="InterPro" id="IPR050351">
    <property type="entry name" value="BphY/WalK/GraS-like"/>
</dbReference>
<dbReference type="EMBL" id="JACRTP010000001">
    <property type="protein sequence ID" value="MBC8627471.1"/>
    <property type="molecule type" value="Genomic_DNA"/>
</dbReference>
<proteinExistence type="predicted"/>
<evidence type="ECO:0000256" key="7">
    <source>
        <dbReference type="ARBA" id="ARBA00023012"/>
    </source>
</evidence>
<dbReference type="SUPFAM" id="SSF55874">
    <property type="entry name" value="ATPase domain of HSP90 chaperone/DNA topoisomerase II/histidine kinase"/>
    <property type="match status" value="1"/>
</dbReference>
<dbReference type="InterPro" id="IPR003661">
    <property type="entry name" value="HisK_dim/P_dom"/>
</dbReference>
<dbReference type="Gene3D" id="3.30.565.10">
    <property type="entry name" value="Histidine kinase-like ATPase, C-terminal domain"/>
    <property type="match status" value="1"/>
</dbReference>
<dbReference type="Gene3D" id="1.10.287.130">
    <property type="match status" value="1"/>
</dbReference>
<dbReference type="InterPro" id="IPR036890">
    <property type="entry name" value="HATPase_C_sf"/>
</dbReference>
<evidence type="ECO:0000256" key="6">
    <source>
        <dbReference type="ARBA" id="ARBA00022777"/>
    </source>
</evidence>
<feature type="transmembrane region" description="Helical" evidence="8">
    <location>
        <begin position="20"/>
        <end position="41"/>
    </location>
</feature>
<evidence type="ECO:0000256" key="8">
    <source>
        <dbReference type="SAM" id="Phobius"/>
    </source>
</evidence>
<keyword evidence="4" id="KW-0597">Phosphoprotein</keyword>
<dbReference type="CDD" id="cd00075">
    <property type="entry name" value="HATPase"/>
    <property type="match status" value="1"/>
</dbReference>
<dbReference type="SMART" id="SM00387">
    <property type="entry name" value="HATPase_c"/>
    <property type="match status" value="1"/>
</dbReference>
<evidence type="ECO:0000259" key="9">
    <source>
        <dbReference type="PROSITE" id="PS50109"/>
    </source>
</evidence>
<reference evidence="10 11" key="1">
    <citation type="submission" date="2020-08" db="EMBL/GenBank/DDBJ databases">
        <title>Genome public.</title>
        <authorList>
            <person name="Liu C."/>
            <person name="Sun Q."/>
        </authorList>
    </citation>
    <scope>NUCLEOTIDE SEQUENCE [LARGE SCALE GENOMIC DNA]</scope>
    <source>
        <strain evidence="10 11">3_YM_SP_D4_24.mj</strain>
    </source>
</reference>
<name>A0ABR7P7X4_9FIRM</name>
<dbReference type="InterPro" id="IPR003594">
    <property type="entry name" value="HATPase_dom"/>
</dbReference>
<dbReference type="Proteomes" id="UP000661649">
    <property type="component" value="Unassembled WGS sequence"/>
</dbReference>
<feature type="domain" description="Histidine kinase" evidence="9">
    <location>
        <begin position="313"/>
        <end position="529"/>
    </location>
</feature>
<dbReference type="PANTHER" id="PTHR45453:SF1">
    <property type="entry name" value="PHOSPHATE REGULON SENSOR PROTEIN PHOR"/>
    <property type="match status" value="1"/>
</dbReference>
<dbReference type="InterPro" id="IPR004358">
    <property type="entry name" value="Sig_transdc_His_kin-like_C"/>
</dbReference>
<dbReference type="PRINTS" id="PR00344">
    <property type="entry name" value="BCTRLSENSOR"/>
</dbReference>
<dbReference type="PANTHER" id="PTHR45453">
    <property type="entry name" value="PHOSPHATE REGULON SENSOR PROTEIN PHOR"/>
    <property type="match status" value="1"/>
</dbReference>
<dbReference type="InterPro" id="IPR036097">
    <property type="entry name" value="HisK_dim/P_sf"/>
</dbReference>
<keyword evidence="8" id="KW-0472">Membrane</keyword>
<dbReference type="RefSeq" id="WP_118701462.1">
    <property type="nucleotide sequence ID" value="NZ_JACRTP010000001.1"/>
</dbReference>
<comment type="caution">
    <text evidence="10">The sequence shown here is derived from an EMBL/GenBank/DDBJ whole genome shotgun (WGS) entry which is preliminary data.</text>
</comment>
<evidence type="ECO:0000256" key="1">
    <source>
        <dbReference type="ARBA" id="ARBA00000085"/>
    </source>
</evidence>
<accession>A0ABR7P7X4</accession>
<dbReference type="Pfam" id="PF00512">
    <property type="entry name" value="HisKA"/>
    <property type="match status" value="1"/>
</dbReference>
<dbReference type="GO" id="GO:0016301">
    <property type="term" value="F:kinase activity"/>
    <property type="evidence" value="ECO:0007669"/>
    <property type="project" value="UniProtKB-KW"/>
</dbReference>
<evidence type="ECO:0000313" key="11">
    <source>
        <dbReference type="Proteomes" id="UP000661649"/>
    </source>
</evidence>
<gene>
    <name evidence="10" type="ORF">H8712_02310</name>
</gene>
<dbReference type="CDD" id="cd00082">
    <property type="entry name" value="HisKA"/>
    <property type="match status" value="1"/>
</dbReference>
<evidence type="ECO:0000313" key="10">
    <source>
        <dbReference type="EMBL" id="MBC8627471.1"/>
    </source>
</evidence>
<evidence type="ECO:0000256" key="5">
    <source>
        <dbReference type="ARBA" id="ARBA00022679"/>
    </source>
</evidence>